<evidence type="ECO:0000313" key="1">
    <source>
        <dbReference type="EMBL" id="SDX13547.1"/>
    </source>
</evidence>
<gene>
    <name evidence="1" type="ORF">SAMN05444336_103403</name>
</gene>
<accession>A0A1H2Z895</accession>
<sequence length="113" mass="11875">MTRLELAVALGAALLVAAALGWALGALRAQIRRRGGAEARALADLSRRLADAEEARDALAAETAAREAGLIAAAQETETELRRDLTQRTAELDAAMDTIGALRREIEALRGAA</sequence>
<dbReference type="AlphaFoldDB" id="A0A1H2Z895"/>
<dbReference type="Proteomes" id="UP000199118">
    <property type="component" value="Unassembled WGS sequence"/>
</dbReference>
<proteinExistence type="predicted"/>
<reference evidence="1 2" key="1">
    <citation type="submission" date="2016-10" db="EMBL/GenBank/DDBJ databases">
        <authorList>
            <person name="de Groot N.N."/>
        </authorList>
    </citation>
    <scope>NUCLEOTIDE SEQUENCE [LARGE SCALE GENOMIC DNA]</scope>
    <source>
        <strain evidence="1 2">DSM 17890</strain>
    </source>
</reference>
<organism evidence="1 2">
    <name type="scientific">Albimonas donghaensis</name>
    <dbReference type="NCBI Taxonomy" id="356660"/>
    <lineage>
        <taxon>Bacteria</taxon>
        <taxon>Pseudomonadati</taxon>
        <taxon>Pseudomonadota</taxon>
        <taxon>Alphaproteobacteria</taxon>
        <taxon>Rhodobacterales</taxon>
        <taxon>Paracoccaceae</taxon>
        <taxon>Albimonas</taxon>
    </lineage>
</organism>
<dbReference type="RefSeq" id="WP_092681811.1">
    <property type="nucleotide sequence ID" value="NZ_FNMZ01000003.1"/>
</dbReference>
<evidence type="ECO:0000313" key="2">
    <source>
        <dbReference type="Proteomes" id="UP000199118"/>
    </source>
</evidence>
<protein>
    <submittedName>
        <fullName evidence="1">Uncharacterized protein</fullName>
    </submittedName>
</protein>
<dbReference type="STRING" id="356660.SAMN05444336_103403"/>
<name>A0A1H2Z895_9RHOB</name>
<dbReference type="EMBL" id="FNMZ01000003">
    <property type="protein sequence ID" value="SDX13547.1"/>
    <property type="molecule type" value="Genomic_DNA"/>
</dbReference>
<keyword evidence="2" id="KW-1185">Reference proteome</keyword>